<dbReference type="EC" id="6.2.1.2" evidence="5"/>
<dbReference type="InterPro" id="IPR025110">
    <property type="entry name" value="AMP-bd_C"/>
</dbReference>
<dbReference type="GO" id="GO:0005524">
    <property type="term" value="F:ATP binding"/>
    <property type="evidence" value="ECO:0007669"/>
    <property type="project" value="UniProtKB-KW"/>
</dbReference>
<feature type="domain" description="AMP-binding enzyme C-terminal" evidence="8">
    <location>
        <begin position="509"/>
        <end position="587"/>
    </location>
</feature>
<reference evidence="9 10" key="1">
    <citation type="submission" date="2022-05" db="EMBL/GenBank/DDBJ databases">
        <authorList>
            <consortium name="Genoscope - CEA"/>
            <person name="William W."/>
        </authorList>
    </citation>
    <scope>NUCLEOTIDE SEQUENCE [LARGE SCALE GENOMIC DNA]</scope>
</reference>
<evidence type="ECO:0000256" key="5">
    <source>
        <dbReference type="ARBA" id="ARBA00039009"/>
    </source>
</evidence>
<keyword evidence="3" id="KW-0547">Nucleotide-binding</keyword>
<dbReference type="GO" id="GO:0006633">
    <property type="term" value="P:fatty acid biosynthetic process"/>
    <property type="evidence" value="ECO:0007669"/>
    <property type="project" value="TreeGrafter"/>
</dbReference>
<name>A0AAU9VN32_9CNID</name>
<evidence type="ECO:0000259" key="8">
    <source>
        <dbReference type="Pfam" id="PF13193"/>
    </source>
</evidence>
<gene>
    <name evidence="9" type="ORF">PMEA_00000180</name>
</gene>
<dbReference type="GO" id="GO:0031956">
    <property type="term" value="F:medium-chain fatty acid-CoA ligase activity"/>
    <property type="evidence" value="ECO:0007669"/>
    <property type="project" value="UniProtKB-EC"/>
</dbReference>
<dbReference type="SUPFAM" id="SSF56801">
    <property type="entry name" value="Acetyl-CoA synthetase-like"/>
    <property type="match status" value="2"/>
</dbReference>
<evidence type="ECO:0000256" key="6">
    <source>
        <dbReference type="ARBA" id="ARBA00048477"/>
    </source>
</evidence>
<protein>
    <recommendedName>
        <fullName evidence="5">medium-chain acyl-CoA ligase</fullName>
        <ecNumber evidence="5">6.2.1.2</ecNumber>
    </recommendedName>
</protein>
<proteinExistence type="inferred from homology"/>
<dbReference type="InterPro" id="IPR020845">
    <property type="entry name" value="AMP-binding_CS"/>
</dbReference>
<evidence type="ECO:0000313" key="9">
    <source>
        <dbReference type="EMBL" id="CAH3031481.1"/>
    </source>
</evidence>
<evidence type="ECO:0000256" key="4">
    <source>
        <dbReference type="ARBA" id="ARBA00022840"/>
    </source>
</evidence>
<evidence type="ECO:0000256" key="2">
    <source>
        <dbReference type="ARBA" id="ARBA00022598"/>
    </source>
</evidence>
<dbReference type="GO" id="GO:0006637">
    <property type="term" value="P:acyl-CoA metabolic process"/>
    <property type="evidence" value="ECO:0007669"/>
    <property type="project" value="TreeGrafter"/>
</dbReference>
<dbReference type="InterPro" id="IPR045851">
    <property type="entry name" value="AMP-bd_C_sf"/>
</dbReference>
<keyword evidence="10" id="KW-1185">Reference proteome</keyword>
<dbReference type="Gene3D" id="3.30.300.30">
    <property type="match status" value="1"/>
</dbReference>
<dbReference type="Pfam" id="PF00501">
    <property type="entry name" value="AMP-binding"/>
    <property type="match status" value="1"/>
</dbReference>
<dbReference type="EMBL" id="CALNXJ010000001">
    <property type="protein sequence ID" value="CAH3031481.1"/>
    <property type="molecule type" value="Genomic_DNA"/>
</dbReference>
<accession>A0AAU9VN32</accession>
<keyword evidence="2" id="KW-0436">Ligase</keyword>
<dbReference type="Gene3D" id="3.40.50.12780">
    <property type="entry name" value="N-terminal domain of ligase-like"/>
    <property type="match status" value="1"/>
</dbReference>
<dbReference type="InterPro" id="IPR051087">
    <property type="entry name" value="Mitochondrial_ACSM"/>
</dbReference>
<dbReference type="PROSITE" id="PS00455">
    <property type="entry name" value="AMP_BINDING"/>
    <property type="match status" value="1"/>
</dbReference>
<evidence type="ECO:0000256" key="1">
    <source>
        <dbReference type="ARBA" id="ARBA00006432"/>
    </source>
</evidence>
<evidence type="ECO:0000259" key="7">
    <source>
        <dbReference type="Pfam" id="PF00501"/>
    </source>
</evidence>
<comment type="similarity">
    <text evidence="1">Belongs to the ATP-dependent AMP-binding enzyme family.</text>
</comment>
<dbReference type="GO" id="GO:0004321">
    <property type="term" value="F:fatty-acyl-CoA synthase activity"/>
    <property type="evidence" value="ECO:0007669"/>
    <property type="project" value="TreeGrafter"/>
</dbReference>
<comment type="catalytic activity">
    <reaction evidence="6">
        <text>a medium-chain fatty acid + ATP + CoA = a medium-chain fatty acyl-CoA + AMP + diphosphate</text>
        <dbReference type="Rhea" id="RHEA:48340"/>
        <dbReference type="ChEBI" id="CHEBI:30616"/>
        <dbReference type="ChEBI" id="CHEBI:33019"/>
        <dbReference type="ChEBI" id="CHEBI:57287"/>
        <dbReference type="ChEBI" id="CHEBI:59558"/>
        <dbReference type="ChEBI" id="CHEBI:90546"/>
        <dbReference type="ChEBI" id="CHEBI:456215"/>
        <dbReference type="EC" id="6.2.1.2"/>
    </reaction>
    <physiologicalReaction direction="left-to-right" evidence="6">
        <dbReference type="Rhea" id="RHEA:48341"/>
    </physiologicalReaction>
</comment>
<organism evidence="9 10">
    <name type="scientific">Pocillopora meandrina</name>
    <dbReference type="NCBI Taxonomy" id="46732"/>
    <lineage>
        <taxon>Eukaryota</taxon>
        <taxon>Metazoa</taxon>
        <taxon>Cnidaria</taxon>
        <taxon>Anthozoa</taxon>
        <taxon>Hexacorallia</taxon>
        <taxon>Scleractinia</taxon>
        <taxon>Astrocoeniina</taxon>
        <taxon>Pocilloporidae</taxon>
        <taxon>Pocillopora</taxon>
    </lineage>
</organism>
<evidence type="ECO:0000256" key="3">
    <source>
        <dbReference type="ARBA" id="ARBA00022741"/>
    </source>
</evidence>
<dbReference type="InterPro" id="IPR042099">
    <property type="entry name" value="ANL_N_sf"/>
</dbReference>
<keyword evidence="4" id="KW-0067">ATP-binding</keyword>
<dbReference type="Proteomes" id="UP001159428">
    <property type="component" value="Unassembled WGS sequence"/>
</dbReference>
<dbReference type="PANTHER" id="PTHR43605:SF10">
    <property type="entry name" value="ACYL-COA SYNTHETASE MEDIUM CHAIN FAMILY MEMBER 3"/>
    <property type="match status" value="1"/>
</dbReference>
<comment type="caution">
    <text evidence="9">The sequence shown here is derived from an EMBL/GenBank/DDBJ whole genome shotgun (WGS) entry which is preliminary data.</text>
</comment>
<dbReference type="InterPro" id="IPR000873">
    <property type="entry name" value="AMP-dep_synth/lig_dom"/>
</dbReference>
<dbReference type="Pfam" id="PF13193">
    <property type="entry name" value="AMP-binding_C"/>
    <property type="match status" value="1"/>
</dbReference>
<sequence length="598" mass="67805">MDFLGIRGTKGFCVPDYFNFADVIDEWAQKEKEGKKQSDHPALWWIDGAGNEVKWTFGDVAVNSKKAANLLSNEADVKPGDRVMVILPAIPEYWLIQAACLRTGSVFLVMPTNVGPKELHRRMLKSKPVCVVAAPCDQVNNELLDVVDEVFCSAEVDIRSRILVNRMKYEERRRDWLLFEDLFQKASADYHSVKSQSSDPVIIYHTSGTTGNSKMVEHSQASTGLCSGGMRRSHFVESDLIWIASPTGWPVLSSVSFFSTWSVGAGTFVHYVAFVTAREALETLQKHPITDAQFSHSLYLKALDDEDLKSLSFAKLKRFFVAGEPTSKHMIRRWKEETGIELWNYYGQTETDILTFPREPGDDSRPDSVGKLLNGIDMLIVDDKYNEVTPGTQGRVVIRVKPYCPVGMFTRYVDDPEKTESCFCRDFFITGDLGRMDEDGYFWIVGRTDDVLIIDGCIAGWSGKADVNVSFQSKCTRCIRYSCHVVRHRRLIRYHFPQICLCKIIPGDVENCLKEHPAVLNCVVVSVSYLNRQIMKAFIVLSSGFKNENQDHLIKTLQDHVTYNSASWMSPEKMEFIDDLPKTVTGKVDRRKLQCADL</sequence>
<dbReference type="PANTHER" id="PTHR43605">
    <property type="entry name" value="ACYL-COENZYME A SYNTHETASE"/>
    <property type="match status" value="1"/>
</dbReference>
<feature type="domain" description="AMP-dependent synthetase/ligase" evidence="7">
    <location>
        <begin position="32"/>
        <end position="399"/>
    </location>
</feature>
<dbReference type="AlphaFoldDB" id="A0AAU9VN32"/>
<evidence type="ECO:0000313" key="10">
    <source>
        <dbReference type="Proteomes" id="UP001159428"/>
    </source>
</evidence>